<keyword evidence="1" id="KW-0812">Transmembrane</keyword>
<gene>
    <name evidence="2" type="ORF">ENLAB_32130</name>
</gene>
<organism evidence="2 3">
    <name type="scientific">Enterococcus innesii</name>
    <dbReference type="NCBI Taxonomy" id="2839759"/>
    <lineage>
        <taxon>Bacteria</taxon>
        <taxon>Bacillati</taxon>
        <taxon>Bacillota</taxon>
        <taxon>Bacilli</taxon>
        <taxon>Lactobacillales</taxon>
        <taxon>Enterococcaceae</taxon>
        <taxon>Enterococcus</taxon>
    </lineage>
</organism>
<protein>
    <submittedName>
        <fullName evidence="2">Uncharacterized protein</fullName>
    </submittedName>
</protein>
<keyword evidence="1" id="KW-0472">Membrane</keyword>
<dbReference type="RefSeq" id="WP_244352022.1">
    <property type="nucleotide sequence ID" value="NZ_AP025635.1"/>
</dbReference>
<dbReference type="Proteomes" id="UP000831692">
    <property type="component" value="Chromosome"/>
</dbReference>
<evidence type="ECO:0000256" key="1">
    <source>
        <dbReference type="SAM" id="Phobius"/>
    </source>
</evidence>
<dbReference type="GeneID" id="83459237"/>
<sequence length="186" mass="21694">MNNDIKLLLIGALVSLISTMIGFLGQTLIQYLISNKGTVKIYIKKVYSKVNNQPYGFIKDGRDVIFSVPIWIEFHNTKEKREIIRNVNLQIYNKGKYISNMVQASHIKETAYANNGAYSFILEPLSISKFDLQFLIKKSEIEDDFSEVRISYHDSKDMYHERKILAIDNPWESKMYSIDKDWVLIN</sequence>
<feature type="transmembrane region" description="Helical" evidence="1">
    <location>
        <begin position="7"/>
        <end position="33"/>
    </location>
</feature>
<accession>A0ABN6NTY0</accession>
<evidence type="ECO:0000313" key="3">
    <source>
        <dbReference type="Proteomes" id="UP000831692"/>
    </source>
</evidence>
<proteinExistence type="predicted"/>
<keyword evidence="3" id="KW-1185">Reference proteome</keyword>
<name>A0ABN6NTY0_9ENTE</name>
<evidence type="ECO:0000313" key="2">
    <source>
        <dbReference type="EMBL" id="BDG69649.1"/>
    </source>
</evidence>
<reference evidence="2 3" key="1">
    <citation type="submission" date="2022-03" db="EMBL/GenBank/DDBJ databases">
        <title>Complete genome sequence of Enterococcus innesii DB-1.</title>
        <authorList>
            <person name="Fukuda D."/>
            <person name="Nolasco-Hipolito C."/>
        </authorList>
    </citation>
    <scope>NUCLEOTIDE SEQUENCE [LARGE SCALE GENOMIC DNA]</scope>
    <source>
        <strain evidence="2 3">DB-1</strain>
    </source>
</reference>
<dbReference type="EMBL" id="AP025635">
    <property type="protein sequence ID" value="BDG69649.1"/>
    <property type="molecule type" value="Genomic_DNA"/>
</dbReference>
<keyword evidence="1" id="KW-1133">Transmembrane helix</keyword>